<evidence type="ECO:0000259" key="4">
    <source>
        <dbReference type="PROSITE" id="PS51183"/>
    </source>
</evidence>
<dbReference type="Pfam" id="PF02373">
    <property type="entry name" value="JmjC"/>
    <property type="match status" value="1"/>
</dbReference>
<dbReference type="InterPro" id="IPR003347">
    <property type="entry name" value="JmjC_dom"/>
</dbReference>
<dbReference type="SMART" id="SM00558">
    <property type="entry name" value="JmjC"/>
    <property type="match status" value="1"/>
</dbReference>
<evidence type="ECO:0000313" key="6">
    <source>
        <dbReference type="EMBL" id="KAK3286753.1"/>
    </source>
</evidence>
<name>A0AAE0GYX3_9CHLO</name>
<reference evidence="6 7" key="1">
    <citation type="journal article" date="2015" name="Genome Biol. Evol.">
        <title>Comparative Genomics of a Bacterivorous Green Alga Reveals Evolutionary Causalities and Consequences of Phago-Mixotrophic Mode of Nutrition.</title>
        <authorList>
            <person name="Burns J.A."/>
            <person name="Paasch A."/>
            <person name="Narechania A."/>
            <person name="Kim E."/>
        </authorList>
    </citation>
    <scope>NUCLEOTIDE SEQUENCE [LARGE SCALE GENOMIC DNA]</scope>
    <source>
        <strain evidence="6 7">PLY_AMNH</strain>
    </source>
</reference>
<dbReference type="PANTHER" id="PTHR10694">
    <property type="entry name" value="LYSINE-SPECIFIC DEMETHYLASE"/>
    <property type="match status" value="1"/>
</dbReference>
<dbReference type="PROSITE" id="PS51184">
    <property type="entry name" value="JMJC"/>
    <property type="match status" value="1"/>
</dbReference>
<gene>
    <name evidence="6" type="ORF">CYMTET_5709</name>
</gene>
<dbReference type="InterPro" id="IPR003349">
    <property type="entry name" value="JmjN"/>
</dbReference>
<evidence type="ECO:0000259" key="5">
    <source>
        <dbReference type="PROSITE" id="PS51184"/>
    </source>
</evidence>
<dbReference type="GO" id="GO:0141052">
    <property type="term" value="F:histone H3 demethylase activity"/>
    <property type="evidence" value="ECO:0007669"/>
    <property type="project" value="UniProtKB-ARBA"/>
</dbReference>
<dbReference type="Gene3D" id="2.60.120.650">
    <property type="entry name" value="Cupin"/>
    <property type="match status" value="1"/>
</dbReference>
<feature type="compositionally biased region" description="Polar residues" evidence="3">
    <location>
        <begin position="851"/>
        <end position="860"/>
    </location>
</feature>
<organism evidence="6 7">
    <name type="scientific">Cymbomonas tetramitiformis</name>
    <dbReference type="NCBI Taxonomy" id="36881"/>
    <lineage>
        <taxon>Eukaryota</taxon>
        <taxon>Viridiplantae</taxon>
        <taxon>Chlorophyta</taxon>
        <taxon>Pyramimonadophyceae</taxon>
        <taxon>Pyramimonadales</taxon>
        <taxon>Pyramimonadaceae</taxon>
        <taxon>Cymbomonas</taxon>
    </lineage>
</organism>
<evidence type="ECO:0000256" key="2">
    <source>
        <dbReference type="ARBA" id="ARBA00023004"/>
    </source>
</evidence>
<dbReference type="SMART" id="SM00545">
    <property type="entry name" value="JmjN"/>
    <property type="match status" value="1"/>
</dbReference>
<keyword evidence="7" id="KW-1185">Reference proteome</keyword>
<proteinExistence type="predicted"/>
<dbReference type="Pfam" id="PF02375">
    <property type="entry name" value="JmjN"/>
    <property type="match status" value="1"/>
</dbReference>
<keyword evidence="1" id="KW-0479">Metal-binding</keyword>
<dbReference type="Proteomes" id="UP001190700">
    <property type="component" value="Unassembled WGS sequence"/>
</dbReference>
<accession>A0AAE0GYX3</accession>
<feature type="domain" description="JmjN" evidence="4">
    <location>
        <begin position="50"/>
        <end position="92"/>
    </location>
</feature>
<feature type="domain" description="JmjC" evidence="5">
    <location>
        <begin position="195"/>
        <end position="371"/>
    </location>
</feature>
<dbReference type="PANTHER" id="PTHR10694:SF33">
    <property type="entry name" value="LYSINE-SPECIFIC DEMETHYLASE 5"/>
    <property type="match status" value="1"/>
</dbReference>
<dbReference type="GO" id="GO:0046872">
    <property type="term" value="F:metal ion binding"/>
    <property type="evidence" value="ECO:0007669"/>
    <property type="project" value="UniProtKB-KW"/>
</dbReference>
<dbReference type="AlphaFoldDB" id="A0AAE0GYX3"/>
<sequence length="923" mass="102978">MRKDIDSENCVVKKRRLAEARTCDKTFTKRRRQQEARTADRKWINDIVEAPVYRPSVEEFQNPFAYIRKIRDEGASEYGICKIVPPCTPSVPGAVVLRKERMGFTFSTRLQQLRQHRWKTNDQVNFNFSGKSYSVEEYERLANDFLERKFMTTGSLPVSFVEEEYWQAMNDDTPTKVEYASDIEGSAFSSTADDPLTQSKWNLKHLAKADDSTFLRLFTGEIPGVTEPMLYLGMLYSTFAWHVEDHYLYSINYHHFGASKTWYGVPSSGAHAFEKIVVDKVYGPAFGKDQPNVHNFGLKTLLGKTTMFSPKLLHQHGVPVCRAVQNPGDFIVTFPQAYHAGFSHGFNCGEAVNFATTDWLTFGVQALERYRSLQWLPVIPHEKLLCQEAMELIEKDEATPSGERKPANVTATEIKVAFLLMMREQHRRRTKFISTGNALSVMPPFSSCMPCSVCKHLCFLDIVNCSCSEPVCLRDALENPCSCGNVIGHHRREVNDYEQVASMLDSDPAVVMTMKRLGEPVDFHWKPLPEGLEEVVPRRAQEYPIKEGGFVGGPKVGGPSDSAEAGINRNRKRRLVRLGDVGKAVKEMETQVILEDKPPKATRNRASARSGIKQSHHSREDHATNKKARPGCDAMNNRDRPLPLLEDTSIAVENLACRRRLFLPDPDGQAVVFGRDVVHAVGLNKALSSDVIQTWFMELKLNTNRAFCEGVSTSSPFGCYVLSEEHCRLVGQIISEDKRRRMELFLEDVWPTSSAVPKATKSVEQPAEAAGVLDDSPGVSRTPNSAAEAYEPSGSPAETKKAVEQSIEASELMGAAARNAQTGHPSTSVTEDATTDDIPFSDPAGHVEPTKWQQSSSSMADPQLKAPVRRNAMTMGAINCHEMPAVEAFIEDGNAEMLAVLQLRKLCRVPKVVAAVIANLLLN</sequence>
<dbReference type="GO" id="GO:0010468">
    <property type="term" value="P:regulation of gene expression"/>
    <property type="evidence" value="ECO:0007669"/>
    <property type="project" value="TreeGrafter"/>
</dbReference>
<feature type="region of interest" description="Disordered" evidence="3">
    <location>
        <begin position="546"/>
        <end position="565"/>
    </location>
</feature>
<evidence type="ECO:0000256" key="3">
    <source>
        <dbReference type="SAM" id="MobiDB-lite"/>
    </source>
</evidence>
<dbReference type="GO" id="GO:0005634">
    <property type="term" value="C:nucleus"/>
    <property type="evidence" value="ECO:0007669"/>
    <property type="project" value="TreeGrafter"/>
</dbReference>
<feature type="compositionally biased region" description="Polar residues" evidence="3">
    <location>
        <begin position="819"/>
        <end position="832"/>
    </location>
</feature>
<comment type="caution">
    <text evidence="6">The sequence shown here is derived from an EMBL/GenBank/DDBJ whole genome shotgun (WGS) entry which is preliminary data.</text>
</comment>
<dbReference type="EMBL" id="LGRX02001146">
    <property type="protein sequence ID" value="KAK3286753.1"/>
    <property type="molecule type" value="Genomic_DNA"/>
</dbReference>
<evidence type="ECO:0000313" key="7">
    <source>
        <dbReference type="Proteomes" id="UP001190700"/>
    </source>
</evidence>
<dbReference type="GO" id="GO:0000785">
    <property type="term" value="C:chromatin"/>
    <property type="evidence" value="ECO:0007669"/>
    <property type="project" value="TreeGrafter"/>
</dbReference>
<keyword evidence="2" id="KW-0408">Iron</keyword>
<protein>
    <submittedName>
        <fullName evidence="6">Uncharacterized protein</fullName>
    </submittedName>
</protein>
<evidence type="ECO:0000256" key="1">
    <source>
        <dbReference type="ARBA" id="ARBA00022723"/>
    </source>
</evidence>
<feature type="region of interest" description="Disordered" evidence="3">
    <location>
        <begin position="597"/>
        <end position="639"/>
    </location>
</feature>
<dbReference type="SUPFAM" id="SSF51197">
    <property type="entry name" value="Clavaminate synthase-like"/>
    <property type="match status" value="1"/>
</dbReference>
<dbReference type="PROSITE" id="PS51183">
    <property type="entry name" value="JMJN"/>
    <property type="match status" value="1"/>
</dbReference>
<feature type="region of interest" description="Disordered" evidence="3">
    <location>
        <begin position="756"/>
        <end position="862"/>
    </location>
</feature>